<feature type="transmembrane region" description="Helical" evidence="8">
    <location>
        <begin position="134"/>
        <end position="152"/>
    </location>
</feature>
<dbReference type="PROSITE" id="PS50928">
    <property type="entry name" value="ABC_TM1"/>
    <property type="match status" value="2"/>
</dbReference>
<evidence type="ECO:0000256" key="1">
    <source>
        <dbReference type="ARBA" id="ARBA00004429"/>
    </source>
</evidence>
<keyword evidence="3" id="KW-1003">Cell membrane</keyword>
<dbReference type="InterPro" id="IPR035906">
    <property type="entry name" value="MetI-like_sf"/>
</dbReference>
<feature type="transmembrane region" description="Helical" evidence="8">
    <location>
        <begin position="329"/>
        <end position="352"/>
    </location>
</feature>
<evidence type="ECO:0000313" key="10">
    <source>
        <dbReference type="EMBL" id="GEM85285.1"/>
    </source>
</evidence>
<keyword evidence="4" id="KW-0997">Cell inner membrane</keyword>
<name>A0A511R6R4_9DEIN</name>
<feature type="transmembrane region" description="Helical" evidence="8">
    <location>
        <begin position="498"/>
        <end position="517"/>
    </location>
</feature>
<dbReference type="GO" id="GO:0005886">
    <property type="term" value="C:plasma membrane"/>
    <property type="evidence" value="ECO:0007669"/>
    <property type="project" value="UniProtKB-SubCell"/>
</dbReference>
<feature type="transmembrane region" description="Helical" evidence="8">
    <location>
        <begin position="281"/>
        <end position="309"/>
    </location>
</feature>
<keyword evidence="5 8" id="KW-0812">Transmembrane</keyword>
<evidence type="ECO:0000256" key="5">
    <source>
        <dbReference type="ARBA" id="ARBA00022692"/>
    </source>
</evidence>
<dbReference type="PANTHER" id="PTHR43357:SF3">
    <property type="entry name" value="FE(3+)-TRANSPORT SYSTEM PERMEASE PROTEIN FBPB 2"/>
    <property type="match status" value="1"/>
</dbReference>
<protein>
    <submittedName>
        <fullName evidence="10">Iron ABC transporter permease</fullName>
    </submittedName>
</protein>
<accession>A0A511R6R4</accession>
<evidence type="ECO:0000256" key="4">
    <source>
        <dbReference type="ARBA" id="ARBA00022519"/>
    </source>
</evidence>
<dbReference type="PANTHER" id="PTHR43357">
    <property type="entry name" value="INNER MEMBRANE ABC TRANSPORTER PERMEASE PROTEIN YDCV"/>
    <property type="match status" value="1"/>
</dbReference>
<feature type="domain" description="ABC transmembrane type-1" evidence="9">
    <location>
        <begin position="56"/>
        <end position="251"/>
    </location>
</feature>
<evidence type="ECO:0000313" key="11">
    <source>
        <dbReference type="Proteomes" id="UP000321197"/>
    </source>
</evidence>
<dbReference type="EMBL" id="BJXL01000212">
    <property type="protein sequence ID" value="GEM85285.1"/>
    <property type="molecule type" value="Genomic_DNA"/>
</dbReference>
<feature type="transmembrane region" description="Helical" evidence="8">
    <location>
        <begin position="364"/>
        <end position="385"/>
    </location>
</feature>
<comment type="subcellular location">
    <subcellularLocation>
        <location evidence="1">Cell inner membrane</location>
        <topology evidence="1">Multi-pass membrane protein</topology>
    </subcellularLocation>
    <subcellularLocation>
        <location evidence="8">Cell membrane</location>
        <topology evidence="8">Multi-pass membrane protein</topology>
    </subcellularLocation>
</comment>
<feature type="transmembrane region" description="Helical" evidence="8">
    <location>
        <begin position="62"/>
        <end position="80"/>
    </location>
</feature>
<feature type="transmembrane region" description="Helical" evidence="8">
    <location>
        <begin position="448"/>
        <end position="465"/>
    </location>
</feature>
<comment type="caution">
    <text evidence="10">The sequence shown here is derived from an EMBL/GenBank/DDBJ whole genome shotgun (WGS) entry which is preliminary data.</text>
</comment>
<evidence type="ECO:0000259" key="9">
    <source>
        <dbReference type="PROSITE" id="PS50928"/>
    </source>
</evidence>
<gene>
    <name evidence="10" type="ORF">MHY01S_34510</name>
</gene>
<feature type="domain" description="ABC transmembrane type-1" evidence="9">
    <location>
        <begin position="326"/>
        <end position="516"/>
    </location>
</feature>
<sequence length="522" mass="56915">MVASLSRPIPKPLLAVALLVGLAVLLPLLYLVLRAAQAEPAQLVEIVLRQRNLQLLGNTLALLVGVIALTTALALPLAWITSRTNLRGKRLWTVLLVLPLAVPGYVGVFGFFGATGANGWLEDLLGFPWPRPTGYLGALGVLSLFTYPYLFLNLRAALLGLDAGLEESARSLGYRNFEVFWRVVLPQLRPALYAGWLLIGLHVLGDFGVVSLVRFETFSYAIYLQYSASFDRVYAAWLSLLLILLTGSLLWLEARLLKNLSLSRVGLGSARRQNPVKLGRWWLPALALMAVPIVGALLVPLTSIVYWTLQHPSTYVNGLAGILEALRNSVQAAAPAALVAALLALPLAYLGVRYPSPLSRLLERTAYIGYATPPLAFALALIFFSLRGVPFLYQTLALLILAFALHFLAEAIGPIRSALYQAPPRLEEAARSLGYKPLQAFFKATFPLLWRGVLASMALVFLSAVKELPLTFLLAPVGYSTLSTRIWGYTSEAMFAEAAPYALLIVLFSAGLVGLLLSQERR</sequence>
<feature type="transmembrane region" description="Helical" evidence="8">
    <location>
        <begin position="233"/>
        <end position="252"/>
    </location>
</feature>
<evidence type="ECO:0000256" key="3">
    <source>
        <dbReference type="ARBA" id="ARBA00022475"/>
    </source>
</evidence>
<dbReference type="InterPro" id="IPR000515">
    <property type="entry name" value="MetI-like"/>
</dbReference>
<dbReference type="Gene3D" id="1.10.3720.10">
    <property type="entry name" value="MetI-like"/>
    <property type="match status" value="2"/>
</dbReference>
<organism evidence="10 11">
    <name type="scientific">Meiothermus hypogaeus NBRC 106114</name>
    <dbReference type="NCBI Taxonomy" id="1227553"/>
    <lineage>
        <taxon>Bacteria</taxon>
        <taxon>Thermotogati</taxon>
        <taxon>Deinococcota</taxon>
        <taxon>Deinococci</taxon>
        <taxon>Thermales</taxon>
        <taxon>Thermaceae</taxon>
        <taxon>Meiothermus</taxon>
    </lineage>
</organism>
<keyword evidence="7 8" id="KW-0472">Membrane</keyword>
<dbReference type="RefSeq" id="WP_119342041.1">
    <property type="nucleotide sequence ID" value="NZ_BJXL01000212.1"/>
</dbReference>
<dbReference type="OrthoDB" id="9776648at2"/>
<dbReference type="AlphaFoldDB" id="A0A511R6R4"/>
<keyword evidence="2 8" id="KW-0813">Transport</keyword>
<evidence type="ECO:0000256" key="2">
    <source>
        <dbReference type="ARBA" id="ARBA00022448"/>
    </source>
</evidence>
<proteinExistence type="inferred from homology"/>
<keyword evidence="6 8" id="KW-1133">Transmembrane helix</keyword>
<dbReference type="GO" id="GO:0055085">
    <property type="term" value="P:transmembrane transport"/>
    <property type="evidence" value="ECO:0007669"/>
    <property type="project" value="InterPro"/>
</dbReference>
<evidence type="ECO:0000256" key="6">
    <source>
        <dbReference type="ARBA" id="ARBA00022989"/>
    </source>
</evidence>
<dbReference type="SUPFAM" id="SSF161098">
    <property type="entry name" value="MetI-like"/>
    <property type="match status" value="2"/>
</dbReference>
<feature type="transmembrane region" description="Helical" evidence="8">
    <location>
        <begin position="92"/>
        <end position="114"/>
    </location>
</feature>
<feature type="transmembrane region" description="Helical" evidence="8">
    <location>
        <begin position="391"/>
        <end position="409"/>
    </location>
</feature>
<evidence type="ECO:0000256" key="7">
    <source>
        <dbReference type="ARBA" id="ARBA00023136"/>
    </source>
</evidence>
<reference evidence="10 11" key="1">
    <citation type="submission" date="2019-07" db="EMBL/GenBank/DDBJ databases">
        <title>Whole genome shotgun sequence of Meiothermus hypogaeus NBRC 106114.</title>
        <authorList>
            <person name="Hosoyama A."/>
            <person name="Uohara A."/>
            <person name="Ohji S."/>
            <person name="Ichikawa N."/>
        </authorList>
    </citation>
    <scope>NUCLEOTIDE SEQUENCE [LARGE SCALE GENOMIC DNA]</scope>
    <source>
        <strain evidence="10 11">NBRC 106114</strain>
    </source>
</reference>
<feature type="transmembrane region" description="Helical" evidence="8">
    <location>
        <begin position="191"/>
        <end position="213"/>
    </location>
</feature>
<dbReference type="CDD" id="cd06261">
    <property type="entry name" value="TM_PBP2"/>
    <property type="match status" value="2"/>
</dbReference>
<evidence type="ECO:0000256" key="8">
    <source>
        <dbReference type="RuleBase" id="RU363032"/>
    </source>
</evidence>
<dbReference type="Pfam" id="PF00528">
    <property type="entry name" value="BPD_transp_1"/>
    <property type="match status" value="2"/>
</dbReference>
<dbReference type="Proteomes" id="UP000321197">
    <property type="component" value="Unassembled WGS sequence"/>
</dbReference>
<comment type="similarity">
    <text evidence="8">Belongs to the binding-protein-dependent transport system permease family.</text>
</comment>